<organism evidence="1">
    <name type="scientific">marine sediment metagenome</name>
    <dbReference type="NCBI Taxonomy" id="412755"/>
    <lineage>
        <taxon>unclassified sequences</taxon>
        <taxon>metagenomes</taxon>
        <taxon>ecological metagenomes</taxon>
    </lineage>
</organism>
<reference evidence="1" key="1">
    <citation type="journal article" date="2015" name="Nature">
        <title>Complex archaea that bridge the gap between prokaryotes and eukaryotes.</title>
        <authorList>
            <person name="Spang A."/>
            <person name="Saw J.H."/>
            <person name="Jorgensen S.L."/>
            <person name="Zaremba-Niedzwiedzka K."/>
            <person name="Martijn J."/>
            <person name="Lind A.E."/>
            <person name="van Eijk R."/>
            <person name="Schleper C."/>
            <person name="Guy L."/>
            <person name="Ettema T.J."/>
        </authorList>
    </citation>
    <scope>NUCLEOTIDE SEQUENCE</scope>
</reference>
<dbReference type="AlphaFoldDB" id="A0A0F9UIP2"/>
<evidence type="ECO:0000313" key="1">
    <source>
        <dbReference type="EMBL" id="KKN53438.1"/>
    </source>
</evidence>
<gene>
    <name evidence="1" type="ORF">LCGC14_0602220</name>
</gene>
<proteinExistence type="predicted"/>
<accession>A0A0F9UIP2</accession>
<sequence>MMIIFVYEKDKTNEFKALFCHNTIEDFVHKLDTAERRNHQTIYLPNYGIIHSVIFKDGQRWDACNGLNPTVPDDIEYYNNVYKMCTEIISAFAQENHFYLATERQKSHDEIKASLDITNIEKTTVAGKQYPHLELGRIGE</sequence>
<name>A0A0F9UIP2_9ZZZZ</name>
<protein>
    <submittedName>
        <fullName evidence="1">Uncharacterized protein</fullName>
    </submittedName>
</protein>
<comment type="caution">
    <text evidence="1">The sequence shown here is derived from an EMBL/GenBank/DDBJ whole genome shotgun (WGS) entry which is preliminary data.</text>
</comment>
<dbReference type="EMBL" id="LAZR01000971">
    <property type="protein sequence ID" value="KKN53438.1"/>
    <property type="molecule type" value="Genomic_DNA"/>
</dbReference>